<dbReference type="PRINTS" id="PR00996">
    <property type="entry name" value="CHERMTFRASE"/>
</dbReference>
<dbReference type="InterPro" id="IPR050903">
    <property type="entry name" value="Bact_Chemotaxis_MeTrfase"/>
</dbReference>
<dbReference type="GO" id="GO:0008168">
    <property type="term" value="F:methyltransferase activity"/>
    <property type="evidence" value="ECO:0007669"/>
    <property type="project" value="UniProtKB-KW"/>
</dbReference>
<dbReference type="PANTHER" id="PTHR24422:SF19">
    <property type="entry name" value="CHEMOTAXIS PROTEIN METHYLTRANSFERASE"/>
    <property type="match status" value="1"/>
</dbReference>
<keyword evidence="2 5" id="KW-0489">Methyltransferase</keyword>
<feature type="compositionally biased region" description="Polar residues" evidence="6">
    <location>
        <begin position="1"/>
        <end position="21"/>
    </location>
</feature>
<dbReference type="SUPFAM" id="SSF53335">
    <property type="entry name" value="S-adenosyl-L-methionine-dependent methyltransferases"/>
    <property type="match status" value="1"/>
</dbReference>
<dbReference type="Pfam" id="PF03705">
    <property type="entry name" value="CheR_N"/>
    <property type="match status" value="1"/>
</dbReference>
<dbReference type="Gene3D" id="3.40.50.150">
    <property type="entry name" value="Vaccinia Virus protein VP39"/>
    <property type="match status" value="1"/>
</dbReference>
<dbReference type="PANTHER" id="PTHR24422">
    <property type="entry name" value="CHEMOTAXIS PROTEIN METHYLTRANSFERASE"/>
    <property type="match status" value="1"/>
</dbReference>
<dbReference type="Gene3D" id="1.10.155.10">
    <property type="entry name" value="Chemotaxis receptor methyltransferase CheR, N-terminal domain"/>
    <property type="match status" value="1"/>
</dbReference>
<evidence type="ECO:0000256" key="6">
    <source>
        <dbReference type="SAM" id="MobiDB-lite"/>
    </source>
</evidence>
<dbReference type="PROSITE" id="PS50123">
    <property type="entry name" value="CHER"/>
    <property type="match status" value="1"/>
</dbReference>
<dbReference type="SMART" id="SM00138">
    <property type="entry name" value="MeTrc"/>
    <property type="match status" value="1"/>
</dbReference>
<dbReference type="PIRSF" id="PIRSF000410">
    <property type="entry name" value="CheR"/>
    <property type="match status" value="1"/>
</dbReference>
<sequence length="290" mass="32837">MVSLKSSPSITPENPLFSASQPDVPGEFAFHGEDFERVRALLKQHTGISLSEAKRSMVYSRLARRLRANGVTSFRAYLDALRHGKPEWEHFVNALTTNLTYFYREAHHFQILAEHFKRRARPGEVLQVWCAAASTGEEAWTIALTAAETFATLAPPVHILATDLDTSVIDTARRGVYRGEQVARIPEGPLRRHFVHEAPDLYRVRPELRALVTFRQLNLLGADWAVRGPLDAVFCRNVLIYFDRATQLQVVERMAPLLRPGGLLFVGHSEHFSHGQRVFSLQGKTVYVRN</sequence>
<feature type="domain" description="CheR-type methyltransferase" evidence="7">
    <location>
        <begin position="23"/>
        <end position="290"/>
    </location>
</feature>
<organism evidence="8 9">
    <name type="scientific">Pigmentiphaga soli</name>
    <dbReference type="NCBI Taxonomy" id="1007095"/>
    <lineage>
        <taxon>Bacteria</taxon>
        <taxon>Pseudomonadati</taxon>
        <taxon>Pseudomonadota</taxon>
        <taxon>Betaproteobacteria</taxon>
        <taxon>Burkholderiales</taxon>
        <taxon>Alcaligenaceae</taxon>
        <taxon>Pigmentiphaga</taxon>
    </lineage>
</organism>
<comment type="catalytic activity">
    <reaction evidence="1 5">
        <text>L-glutamyl-[protein] + S-adenosyl-L-methionine = [protein]-L-glutamate 5-O-methyl ester + S-adenosyl-L-homocysteine</text>
        <dbReference type="Rhea" id="RHEA:24452"/>
        <dbReference type="Rhea" id="RHEA-COMP:10208"/>
        <dbReference type="Rhea" id="RHEA-COMP:10311"/>
        <dbReference type="ChEBI" id="CHEBI:29973"/>
        <dbReference type="ChEBI" id="CHEBI:57856"/>
        <dbReference type="ChEBI" id="CHEBI:59789"/>
        <dbReference type="ChEBI" id="CHEBI:82795"/>
        <dbReference type="EC" id="2.1.1.80"/>
    </reaction>
</comment>
<evidence type="ECO:0000313" key="9">
    <source>
        <dbReference type="Proteomes" id="UP001501671"/>
    </source>
</evidence>
<dbReference type="EC" id="2.1.1.80" evidence="5"/>
<feature type="region of interest" description="Disordered" evidence="6">
    <location>
        <begin position="1"/>
        <end position="22"/>
    </location>
</feature>
<dbReference type="InterPro" id="IPR036804">
    <property type="entry name" value="CheR_N_sf"/>
</dbReference>
<dbReference type="InterPro" id="IPR026024">
    <property type="entry name" value="Chemotaxis_MeTrfase_CheR"/>
</dbReference>
<evidence type="ECO:0000256" key="5">
    <source>
        <dbReference type="PIRNR" id="PIRNR000410"/>
    </source>
</evidence>
<dbReference type="InterPro" id="IPR000780">
    <property type="entry name" value="CheR_MeTrfase"/>
</dbReference>
<evidence type="ECO:0000256" key="1">
    <source>
        <dbReference type="ARBA" id="ARBA00001541"/>
    </source>
</evidence>
<evidence type="ECO:0000313" key="8">
    <source>
        <dbReference type="EMBL" id="GAA4327797.1"/>
    </source>
</evidence>
<dbReference type="InterPro" id="IPR022641">
    <property type="entry name" value="CheR_N"/>
</dbReference>
<dbReference type="InterPro" id="IPR022642">
    <property type="entry name" value="CheR_C"/>
</dbReference>
<dbReference type="GO" id="GO:0032259">
    <property type="term" value="P:methylation"/>
    <property type="evidence" value="ECO:0007669"/>
    <property type="project" value="UniProtKB-KW"/>
</dbReference>
<keyword evidence="4 5" id="KW-0949">S-adenosyl-L-methionine</keyword>
<keyword evidence="9" id="KW-1185">Reference proteome</keyword>
<gene>
    <name evidence="8" type="ORF">GCM10023144_12820</name>
</gene>
<evidence type="ECO:0000256" key="2">
    <source>
        <dbReference type="ARBA" id="ARBA00022603"/>
    </source>
</evidence>
<name>A0ABP8GP23_9BURK</name>
<dbReference type="EMBL" id="BAABFO010000005">
    <property type="protein sequence ID" value="GAA4327797.1"/>
    <property type="molecule type" value="Genomic_DNA"/>
</dbReference>
<protein>
    <recommendedName>
        <fullName evidence="5">Chemotaxis protein methyltransferase</fullName>
        <ecNumber evidence="5">2.1.1.80</ecNumber>
    </recommendedName>
</protein>
<comment type="function">
    <text evidence="5">Methylation of the membrane-bound methyl-accepting chemotaxis proteins (MCP) to form gamma-glutamyl methyl ester residues in MCP.</text>
</comment>
<dbReference type="CDD" id="cd02440">
    <property type="entry name" value="AdoMet_MTases"/>
    <property type="match status" value="1"/>
</dbReference>
<evidence type="ECO:0000256" key="4">
    <source>
        <dbReference type="ARBA" id="ARBA00022691"/>
    </source>
</evidence>
<keyword evidence="3 5" id="KW-0808">Transferase</keyword>
<accession>A0ABP8GP23</accession>
<reference evidence="9" key="1">
    <citation type="journal article" date="2019" name="Int. J. Syst. Evol. Microbiol.">
        <title>The Global Catalogue of Microorganisms (GCM) 10K type strain sequencing project: providing services to taxonomists for standard genome sequencing and annotation.</title>
        <authorList>
            <consortium name="The Broad Institute Genomics Platform"/>
            <consortium name="The Broad Institute Genome Sequencing Center for Infectious Disease"/>
            <person name="Wu L."/>
            <person name="Ma J."/>
        </authorList>
    </citation>
    <scope>NUCLEOTIDE SEQUENCE [LARGE SCALE GENOMIC DNA]</scope>
    <source>
        <strain evidence="9">JCM 17666</strain>
    </source>
</reference>
<evidence type="ECO:0000256" key="3">
    <source>
        <dbReference type="ARBA" id="ARBA00022679"/>
    </source>
</evidence>
<proteinExistence type="predicted"/>
<dbReference type="Pfam" id="PF01739">
    <property type="entry name" value="CheR"/>
    <property type="match status" value="1"/>
</dbReference>
<dbReference type="Proteomes" id="UP001501671">
    <property type="component" value="Unassembled WGS sequence"/>
</dbReference>
<dbReference type="SUPFAM" id="SSF47757">
    <property type="entry name" value="Chemotaxis receptor methyltransferase CheR, N-terminal domain"/>
    <property type="match status" value="1"/>
</dbReference>
<dbReference type="InterPro" id="IPR029063">
    <property type="entry name" value="SAM-dependent_MTases_sf"/>
</dbReference>
<dbReference type="RefSeq" id="WP_425570199.1">
    <property type="nucleotide sequence ID" value="NZ_BAABFO010000005.1"/>
</dbReference>
<evidence type="ECO:0000259" key="7">
    <source>
        <dbReference type="PROSITE" id="PS50123"/>
    </source>
</evidence>
<comment type="caution">
    <text evidence="8">The sequence shown here is derived from an EMBL/GenBank/DDBJ whole genome shotgun (WGS) entry which is preliminary data.</text>
</comment>